<evidence type="ECO:0000313" key="8">
    <source>
        <dbReference type="Proteomes" id="UP000791080"/>
    </source>
</evidence>
<dbReference type="Pfam" id="PF00150">
    <property type="entry name" value="Cellulase"/>
    <property type="match status" value="1"/>
</dbReference>
<reference evidence="7 8" key="2">
    <citation type="submission" date="2022-06" db="EMBL/GenBank/DDBJ databases">
        <title>Genomic Encyclopedia of Type Strains, Phase I: the one thousand microbial genomes (KMG-I) project.</title>
        <authorList>
            <person name="Kyrpides N."/>
        </authorList>
    </citation>
    <scope>NUCLEOTIDE SEQUENCE [LARGE SCALE GENOMIC DNA]</scope>
    <source>
        <strain evidence="7 8">DSM 43889</strain>
    </source>
</reference>
<dbReference type="InterPro" id="IPR001547">
    <property type="entry name" value="Glyco_hydro_5"/>
</dbReference>
<dbReference type="RefSeq" id="WP_026420737.1">
    <property type="nucleotide sequence ID" value="NZ_AUBJ02000001.1"/>
</dbReference>
<evidence type="ECO:0000256" key="2">
    <source>
        <dbReference type="ARBA" id="ARBA00022801"/>
    </source>
</evidence>
<dbReference type="PANTHER" id="PTHR42754:SF1">
    <property type="entry name" value="LIPOPROTEIN"/>
    <property type="match status" value="1"/>
</dbReference>
<keyword evidence="5" id="KW-0732">Signal</keyword>
<dbReference type="InterPro" id="IPR012291">
    <property type="entry name" value="CBM2_carb-bd_dom_sf"/>
</dbReference>
<dbReference type="EC" id="3.2.1.4" evidence="4"/>
<keyword evidence="4" id="KW-0136">Cellulose degradation</keyword>
<keyword evidence="8" id="KW-1185">Reference proteome</keyword>
<protein>
    <recommendedName>
        <fullName evidence="4">Endoglucanase</fullName>
        <ecNumber evidence="4">3.2.1.4</ecNumber>
    </recommendedName>
</protein>
<accession>A0ABT1JGC6</accession>
<evidence type="ECO:0000313" key="7">
    <source>
        <dbReference type="EMBL" id="MCP2331339.1"/>
    </source>
</evidence>
<dbReference type="SUPFAM" id="SSF49384">
    <property type="entry name" value="Carbohydrate-binding domain"/>
    <property type="match status" value="1"/>
</dbReference>
<dbReference type="Proteomes" id="UP000791080">
    <property type="component" value="Unassembled WGS sequence"/>
</dbReference>
<evidence type="ECO:0000256" key="1">
    <source>
        <dbReference type="ARBA" id="ARBA00000966"/>
    </source>
</evidence>
<keyword evidence="2 4" id="KW-0378">Hydrolase</keyword>
<reference evidence="7 8" key="1">
    <citation type="submission" date="2013-07" db="EMBL/GenBank/DDBJ databases">
        <authorList>
            <consortium name="DOE Joint Genome Institute"/>
            <person name="Reeve W."/>
            <person name="Huntemann M."/>
            <person name="Han J."/>
            <person name="Chen A."/>
            <person name="Kyrpides N."/>
            <person name="Mavromatis K."/>
            <person name="Markowitz V."/>
            <person name="Palaniappan K."/>
            <person name="Ivanova N."/>
            <person name="Schaumberg A."/>
            <person name="Pati A."/>
            <person name="Liolios K."/>
            <person name="Nordberg H.P."/>
            <person name="Cantor M.N."/>
            <person name="Hua S.X."/>
            <person name="Woyke T."/>
        </authorList>
    </citation>
    <scope>NUCLEOTIDE SEQUENCE [LARGE SCALE GENOMIC DNA]</scope>
    <source>
        <strain evidence="7 8">DSM 43889</strain>
    </source>
</reference>
<evidence type="ECO:0000256" key="3">
    <source>
        <dbReference type="ARBA" id="ARBA00023295"/>
    </source>
</evidence>
<dbReference type="Pfam" id="PF00553">
    <property type="entry name" value="CBM_2"/>
    <property type="match status" value="1"/>
</dbReference>
<feature type="signal peptide" evidence="5">
    <location>
        <begin position="1"/>
        <end position="28"/>
    </location>
</feature>
<comment type="caution">
    <text evidence="7">The sequence shown here is derived from an EMBL/GenBank/DDBJ whole genome shotgun (WGS) entry which is preliminary data.</text>
</comment>
<dbReference type="PROSITE" id="PS51173">
    <property type="entry name" value="CBM2"/>
    <property type="match status" value="1"/>
</dbReference>
<dbReference type="Gene3D" id="3.20.20.80">
    <property type="entry name" value="Glycosidases"/>
    <property type="match status" value="1"/>
</dbReference>
<evidence type="ECO:0000256" key="4">
    <source>
        <dbReference type="RuleBase" id="RU361153"/>
    </source>
</evidence>
<dbReference type="PROSITE" id="PS00659">
    <property type="entry name" value="GLYCOSYL_HYDROL_F5"/>
    <property type="match status" value="1"/>
</dbReference>
<feature type="chain" id="PRO_5047254226" description="Endoglucanase" evidence="5">
    <location>
        <begin position="29"/>
        <end position="442"/>
    </location>
</feature>
<dbReference type="EMBL" id="AUBJ02000001">
    <property type="protein sequence ID" value="MCP2331339.1"/>
    <property type="molecule type" value="Genomic_DNA"/>
</dbReference>
<dbReference type="PANTHER" id="PTHR42754">
    <property type="entry name" value="ENDOGLUCANASE"/>
    <property type="match status" value="1"/>
</dbReference>
<keyword evidence="4" id="KW-0624">Polysaccharide degradation</keyword>
<dbReference type="SMART" id="SM00637">
    <property type="entry name" value="CBD_II"/>
    <property type="match status" value="1"/>
</dbReference>
<dbReference type="InterPro" id="IPR017853">
    <property type="entry name" value="GH"/>
</dbReference>
<evidence type="ECO:0000256" key="5">
    <source>
        <dbReference type="SAM" id="SignalP"/>
    </source>
</evidence>
<evidence type="ECO:0000259" key="6">
    <source>
        <dbReference type="PROSITE" id="PS51173"/>
    </source>
</evidence>
<sequence>MRNPLRTAGTLLASLLLTLFVVTPSAHAQAGFTVSDGRLYDANGNEFIMRGASHPHAWFTHETGAFADIKALGANTVRVVLSSGHRWERSDVDDVANVVSLCKANRLICVLEVHDTTGYGEQDGAASLDQAVDYWLDVREAVEGEEAYVIVNIGNEPHGNTGYEAWTADTIGAIERLRSAGFTHTLLVDAPNWGQDWTFTMRDNAEEVFASDPAGNTVFSIHMYGVYDTATKVSDYLAAFQDANLPLVIGEFGHYHSDGDPDEDAIMAGAESRGLGYIGWSWSGNSTEVGYLDMVNDFDGNSLTSWGERIFHGENGIADTSVEASVYGDDGGGGTGPSCSVGYRVVNQWPGGFQGELVIGNTGSAEVYGWRLDWELRDGQRVQNLWGGVVEQRDGAVSVTSAPHTATIPAGGSVTVGFTATWTTVNTGPTGFTLNGSACALA</sequence>
<comment type="catalytic activity">
    <reaction evidence="1 4">
        <text>Endohydrolysis of (1-&gt;4)-beta-D-glucosidic linkages in cellulose, lichenin and cereal beta-D-glucans.</text>
        <dbReference type="EC" id="3.2.1.4"/>
    </reaction>
</comment>
<dbReference type="InterPro" id="IPR001919">
    <property type="entry name" value="CBD2"/>
</dbReference>
<keyword evidence="4" id="KW-0119">Carbohydrate metabolism</keyword>
<dbReference type="InterPro" id="IPR018087">
    <property type="entry name" value="Glyco_hydro_5_CS"/>
</dbReference>
<gene>
    <name evidence="7" type="ORF">G443_001609</name>
</gene>
<feature type="domain" description="CBM2" evidence="6">
    <location>
        <begin position="332"/>
        <end position="442"/>
    </location>
</feature>
<dbReference type="InterPro" id="IPR008965">
    <property type="entry name" value="CBM2/CBM3_carb-bd_dom_sf"/>
</dbReference>
<name>A0ABT1JGC6_ACTCY</name>
<organism evidence="7 8">
    <name type="scientific">Actinoalloteichus caeruleus DSM 43889</name>
    <dbReference type="NCBI Taxonomy" id="1120930"/>
    <lineage>
        <taxon>Bacteria</taxon>
        <taxon>Bacillati</taxon>
        <taxon>Actinomycetota</taxon>
        <taxon>Actinomycetes</taxon>
        <taxon>Pseudonocardiales</taxon>
        <taxon>Pseudonocardiaceae</taxon>
        <taxon>Actinoalloteichus</taxon>
        <taxon>Actinoalloteichus cyanogriseus</taxon>
    </lineage>
</organism>
<comment type="similarity">
    <text evidence="4">Belongs to the glycosyl hydrolase 5 (cellulase A) family.</text>
</comment>
<dbReference type="SUPFAM" id="SSF51445">
    <property type="entry name" value="(Trans)glycosidases"/>
    <property type="match status" value="1"/>
</dbReference>
<dbReference type="Gene3D" id="2.60.40.290">
    <property type="match status" value="1"/>
</dbReference>
<proteinExistence type="inferred from homology"/>
<keyword evidence="3 4" id="KW-0326">Glycosidase</keyword>